<dbReference type="Gene3D" id="3.60.140.10">
    <property type="entry name" value="CNF1/YfiH-like putative cysteine hydrolases"/>
    <property type="match status" value="1"/>
</dbReference>
<dbReference type="EMBL" id="CP157484">
    <property type="protein sequence ID" value="XBO37651.1"/>
    <property type="molecule type" value="Genomic_DNA"/>
</dbReference>
<evidence type="ECO:0000256" key="5">
    <source>
        <dbReference type="ARBA" id="ARBA00022801"/>
    </source>
</evidence>
<dbReference type="CDD" id="cd16833">
    <property type="entry name" value="YfiH"/>
    <property type="match status" value="1"/>
</dbReference>
<evidence type="ECO:0000256" key="9">
    <source>
        <dbReference type="ARBA" id="ARBA00049893"/>
    </source>
</evidence>
<dbReference type="GO" id="GO:0017061">
    <property type="term" value="F:S-methyl-5-thioadenosine phosphorylase activity"/>
    <property type="evidence" value="ECO:0007669"/>
    <property type="project" value="UniProtKB-EC"/>
</dbReference>
<comment type="catalytic activity">
    <reaction evidence="9">
        <text>S-methyl-5'-thioadenosine + phosphate = 5-(methylsulfanyl)-alpha-D-ribose 1-phosphate + adenine</text>
        <dbReference type="Rhea" id="RHEA:11852"/>
        <dbReference type="ChEBI" id="CHEBI:16708"/>
        <dbReference type="ChEBI" id="CHEBI:17509"/>
        <dbReference type="ChEBI" id="CHEBI:43474"/>
        <dbReference type="ChEBI" id="CHEBI:58533"/>
        <dbReference type="EC" id="2.4.2.28"/>
    </reaction>
    <physiologicalReaction direction="left-to-right" evidence="9">
        <dbReference type="Rhea" id="RHEA:11853"/>
    </physiologicalReaction>
</comment>
<evidence type="ECO:0000256" key="4">
    <source>
        <dbReference type="ARBA" id="ARBA00022723"/>
    </source>
</evidence>
<evidence type="ECO:0000256" key="2">
    <source>
        <dbReference type="ARBA" id="ARBA00007353"/>
    </source>
</evidence>
<evidence type="ECO:0000256" key="1">
    <source>
        <dbReference type="ARBA" id="ARBA00000553"/>
    </source>
</evidence>
<dbReference type="InterPro" id="IPR011324">
    <property type="entry name" value="Cytotoxic_necrot_fac-like_cat"/>
</dbReference>
<accession>A0AAU7JBB5</accession>
<dbReference type="PANTHER" id="PTHR30616">
    <property type="entry name" value="UNCHARACTERIZED PROTEIN YFIH"/>
    <property type="match status" value="1"/>
</dbReference>
<evidence type="ECO:0000313" key="11">
    <source>
        <dbReference type="EMBL" id="XBO37651.1"/>
    </source>
</evidence>
<dbReference type="RefSeq" id="WP_406854475.1">
    <property type="nucleotide sequence ID" value="NZ_CP157484.1"/>
</dbReference>
<comment type="catalytic activity">
    <reaction evidence="1">
        <text>inosine + phosphate = alpha-D-ribose 1-phosphate + hypoxanthine</text>
        <dbReference type="Rhea" id="RHEA:27646"/>
        <dbReference type="ChEBI" id="CHEBI:17368"/>
        <dbReference type="ChEBI" id="CHEBI:17596"/>
        <dbReference type="ChEBI" id="CHEBI:43474"/>
        <dbReference type="ChEBI" id="CHEBI:57720"/>
        <dbReference type="EC" id="2.4.2.1"/>
    </reaction>
    <physiologicalReaction direction="left-to-right" evidence="1">
        <dbReference type="Rhea" id="RHEA:27647"/>
    </physiologicalReaction>
</comment>
<dbReference type="Pfam" id="PF02578">
    <property type="entry name" value="Cu-oxidase_4"/>
    <property type="match status" value="1"/>
</dbReference>
<gene>
    <name evidence="11" type="primary">pgeF</name>
    <name evidence="11" type="ORF">ABEG18_18250</name>
</gene>
<organism evidence="11">
    <name type="scientific">Alsobacter sp. KACC 23698</name>
    <dbReference type="NCBI Taxonomy" id="3149229"/>
    <lineage>
        <taxon>Bacteria</taxon>
        <taxon>Pseudomonadati</taxon>
        <taxon>Pseudomonadota</taxon>
        <taxon>Alphaproteobacteria</taxon>
        <taxon>Hyphomicrobiales</taxon>
        <taxon>Alsobacteraceae</taxon>
        <taxon>Alsobacter</taxon>
    </lineage>
</organism>
<sequence>MMIRSDDLDMPGVAHAFFTRQGGVSGGIYASLNGGIGSNDDKAAIAENRRRMAQALGVAPQNLVNVHQVHSPDVLVAEGPWPGDRPKADGLVTRTPGVALAISTADCGPVLFADAQARVVGGCHSGWKGAFTGVLETTLERMEELGADRRNVVAVLGPMISAAAYEVGPEFVGRFHEQDPYNARFFRPSERAGHAMFDLPAYIAARLDAAGVGRFVDLKLCTYADEERFYSYRRNTHRGAPDYGRLISAIALTD</sequence>
<dbReference type="SUPFAM" id="SSF64438">
    <property type="entry name" value="CNF1/YfiH-like putative cysteine hydrolases"/>
    <property type="match status" value="1"/>
</dbReference>
<evidence type="ECO:0000256" key="8">
    <source>
        <dbReference type="ARBA" id="ARBA00048968"/>
    </source>
</evidence>
<evidence type="ECO:0000256" key="6">
    <source>
        <dbReference type="ARBA" id="ARBA00022833"/>
    </source>
</evidence>
<comment type="catalytic activity">
    <reaction evidence="8">
        <text>adenosine + phosphate = alpha-D-ribose 1-phosphate + adenine</text>
        <dbReference type="Rhea" id="RHEA:27642"/>
        <dbReference type="ChEBI" id="CHEBI:16335"/>
        <dbReference type="ChEBI" id="CHEBI:16708"/>
        <dbReference type="ChEBI" id="CHEBI:43474"/>
        <dbReference type="ChEBI" id="CHEBI:57720"/>
        <dbReference type="EC" id="2.4.2.1"/>
    </reaction>
    <physiologicalReaction direction="left-to-right" evidence="8">
        <dbReference type="Rhea" id="RHEA:27643"/>
    </physiologicalReaction>
</comment>
<dbReference type="AlphaFoldDB" id="A0AAU7JBB5"/>
<protein>
    <recommendedName>
        <fullName evidence="10">Purine nucleoside phosphorylase</fullName>
    </recommendedName>
</protein>
<comment type="similarity">
    <text evidence="2 10">Belongs to the purine nucleoside phosphorylase YfiH/LACC1 family.</text>
</comment>
<evidence type="ECO:0000256" key="10">
    <source>
        <dbReference type="RuleBase" id="RU361274"/>
    </source>
</evidence>
<dbReference type="InterPro" id="IPR003730">
    <property type="entry name" value="Cu_polyphenol_OxRdtase"/>
</dbReference>
<dbReference type="NCBIfam" id="TIGR00726">
    <property type="entry name" value="peptidoglycan editing factor PgeF"/>
    <property type="match status" value="1"/>
</dbReference>
<reference evidence="11" key="1">
    <citation type="submission" date="2024-05" db="EMBL/GenBank/DDBJ databases">
        <authorList>
            <person name="Kim S."/>
            <person name="Heo J."/>
            <person name="Choi H."/>
            <person name="Choi Y."/>
            <person name="Kwon S.-W."/>
            <person name="Kim Y."/>
        </authorList>
    </citation>
    <scope>NUCLEOTIDE SEQUENCE</scope>
    <source>
        <strain evidence="11">KACC 23698</strain>
    </source>
</reference>
<keyword evidence="4" id="KW-0479">Metal-binding</keyword>
<evidence type="ECO:0000256" key="3">
    <source>
        <dbReference type="ARBA" id="ARBA00022679"/>
    </source>
</evidence>
<keyword evidence="3" id="KW-0808">Transferase</keyword>
<proteinExistence type="inferred from homology"/>
<keyword evidence="6" id="KW-0862">Zinc</keyword>
<name>A0AAU7JBB5_9HYPH</name>
<dbReference type="PANTHER" id="PTHR30616:SF2">
    <property type="entry name" value="PURINE NUCLEOSIDE PHOSPHORYLASE LACC1"/>
    <property type="match status" value="1"/>
</dbReference>
<evidence type="ECO:0000256" key="7">
    <source>
        <dbReference type="ARBA" id="ARBA00047989"/>
    </source>
</evidence>
<keyword evidence="5" id="KW-0378">Hydrolase</keyword>
<dbReference type="InterPro" id="IPR038371">
    <property type="entry name" value="Cu_polyphenol_OxRdtase_sf"/>
</dbReference>
<comment type="catalytic activity">
    <reaction evidence="7">
        <text>adenosine + H2O + H(+) = inosine + NH4(+)</text>
        <dbReference type="Rhea" id="RHEA:24408"/>
        <dbReference type="ChEBI" id="CHEBI:15377"/>
        <dbReference type="ChEBI" id="CHEBI:15378"/>
        <dbReference type="ChEBI" id="CHEBI:16335"/>
        <dbReference type="ChEBI" id="CHEBI:17596"/>
        <dbReference type="ChEBI" id="CHEBI:28938"/>
        <dbReference type="EC" id="3.5.4.4"/>
    </reaction>
    <physiologicalReaction direction="left-to-right" evidence="7">
        <dbReference type="Rhea" id="RHEA:24409"/>
    </physiologicalReaction>
</comment>
<dbReference type="GO" id="GO:0016787">
    <property type="term" value="F:hydrolase activity"/>
    <property type="evidence" value="ECO:0007669"/>
    <property type="project" value="UniProtKB-KW"/>
</dbReference>
<dbReference type="GO" id="GO:0005507">
    <property type="term" value="F:copper ion binding"/>
    <property type="evidence" value="ECO:0007669"/>
    <property type="project" value="TreeGrafter"/>
</dbReference>